<dbReference type="InterPro" id="IPR038614">
    <property type="entry name" value="GK_N_sf"/>
</dbReference>
<keyword evidence="3" id="KW-0808">Transferase</keyword>
<dbReference type="AlphaFoldDB" id="F0S768"/>
<dbReference type="Gene3D" id="3.40.1480.10">
    <property type="entry name" value="MOFRL domain"/>
    <property type="match status" value="1"/>
</dbReference>
<dbReference type="InterPro" id="IPR037035">
    <property type="entry name" value="GK-like_C_sf"/>
</dbReference>
<dbReference type="Pfam" id="PF05161">
    <property type="entry name" value="MOFRL"/>
    <property type="match status" value="1"/>
</dbReference>
<keyword evidence="3" id="KW-0418">Kinase</keyword>
<dbReference type="EMBL" id="CP002545">
    <property type="protein sequence ID" value="ADY54341.1"/>
    <property type="molecule type" value="Genomic_DNA"/>
</dbReference>
<dbReference type="Pfam" id="PF13660">
    <property type="entry name" value="DUF4147"/>
    <property type="match status" value="1"/>
</dbReference>
<dbReference type="HOGENOM" id="CLU_032279_1_1_10"/>
<protein>
    <submittedName>
        <fullName evidence="3">Glycerate kinase</fullName>
        <ecNumber evidence="3">2.7.1.31</ecNumber>
    </submittedName>
</protein>
<dbReference type="InterPro" id="IPR039760">
    <property type="entry name" value="MOFRL_protein"/>
</dbReference>
<gene>
    <name evidence="3" type="ordered locus">Pedsa_3812</name>
</gene>
<dbReference type="EC" id="2.7.1.31" evidence="3"/>
<evidence type="ECO:0000313" key="4">
    <source>
        <dbReference type="Proteomes" id="UP000000310"/>
    </source>
</evidence>
<name>F0S768_PSESL</name>
<dbReference type="GO" id="GO:0008887">
    <property type="term" value="F:glycerate kinase activity"/>
    <property type="evidence" value="ECO:0007669"/>
    <property type="project" value="UniProtKB-EC"/>
</dbReference>
<sequence length="441" mass="47476">MTTVTEQDIRKIWDVAVEAVHPHSLMRRHISIANNDLKLAGEQIPLGTVHNLYLIGVGKASGAMAAEAAKVLGSHLTDSLVTVKHGHEVEGAGINMISASHPVPDEHSVEAVNRTLHFLEKVEEEDIVIFLLSGGASALWCDIPDGLNMEDLSQAYQQLVNSGAAIEEINTIRKHLSRVKGGQLVRYCKGRIITLIISDVPGDDLGIIGSAPTYPDTSSYREALDIIHKYKLGPKMPESILSYLEKGVRGIIPENPKPGDPAFLRVSNTIIGSNKIAVSAAAKAAAELGYHVYASDKLVTGETQQEAKQLIGSLLQCRFKKPCCVIQGGETVIQVRGDGKGGRNQHFALAALKELVLLRNNIDAEDVILLSCGTDGTDGPTDAAGAVISMATLDLVTEKDISIDEYLDNHDAYHFFEKTGGLIQTGPTQTNVMDIQLMIVT</sequence>
<keyword evidence="4" id="KW-1185">Reference proteome</keyword>
<dbReference type="PANTHER" id="PTHR12227:SF0">
    <property type="entry name" value="GLYCERATE KINASE"/>
    <property type="match status" value="1"/>
</dbReference>
<dbReference type="InterPro" id="IPR025286">
    <property type="entry name" value="MOFRL_assoc_dom"/>
</dbReference>
<accession>F0S768</accession>
<dbReference type="SUPFAM" id="SSF82544">
    <property type="entry name" value="GckA/TtuD-like"/>
    <property type="match status" value="1"/>
</dbReference>
<organism evidence="3 4">
    <name type="scientific">Pseudopedobacter saltans (strain ATCC 51119 / DSM 12145 / JCM 21818 / CCUG 39354 / LMG 10337 / NBRC 100064 / NCIMB 13643)</name>
    <name type="common">Pedobacter saltans</name>
    <dbReference type="NCBI Taxonomy" id="762903"/>
    <lineage>
        <taxon>Bacteria</taxon>
        <taxon>Pseudomonadati</taxon>
        <taxon>Bacteroidota</taxon>
        <taxon>Sphingobacteriia</taxon>
        <taxon>Sphingobacteriales</taxon>
        <taxon>Sphingobacteriaceae</taxon>
        <taxon>Pseudopedobacter</taxon>
    </lineage>
</organism>
<evidence type="ECO:0000259" key="1">
    <source>
        <dbReference type="Pfam" id="PF05161"/>
    </source>
</evidence>
<dbReference type="GO" id="GO:0005737">
    <property type="term" value="C:cytoplasm"/>
    <property type="evidence" value="ECO:0007669"/>
    <property type="project" value="TreeGrafter"/>
</dbReference>
<dbReference type="PANTHER" id="PTHR12227">
    <property type="entry name" value="GLYCERATE KINASE"/>
    <property type="match status" value="1"/>
</dbReference>
<dbReference type="RefSeq" id="WP_013634821.1">
    <property type="nucleotide sequence ID" value="NC_015177.1"/>
</dbReference>
<proteinExistence type="predicted"/>
<feature type="domain" description="MOFRL-associated" evidence="2">
    <location>
        <begin position="9"/>
        <end position="245"/>
    </location>
</feature>
<dbReference type="eggNOG" id="COG2379">
    <property type="taxonomic scope" value="Bacteria"/>
</dbReference>
<dbReference type="KEGG" id="psn:Pedsa_3812"/>
<reference evidence="4" key="2">
    <citation type="submission" date="2011-02" db="EMBL/GenBank/DDBJ databases">
        <title>The complete genome of Pedobacter saltans DSM 12145.</title>
        <authorList>
            <consortium name="US DOE Joint Genome Institute (JGI-PGF)"/>
            <person name="Lucas S."/>
            <person name="Copeland A."/>
            <person name="Lapidus A."/>
            <person name="Bruce D."/>
            <person name="Goodwin L."/>
            <person name="Pitluck S."/>
            <person name="Kyrpides N."/>
            <person name="Mavromatis K."/>
            <person name="Pagani I."/>
            <person name="Ivanova N."/>
            <person name="Ovchinnikova G."/>
            <person name="Lu M."/>
            <person name="Detter J.C."/>
            <person name="Han C."/>
            <person name="Land M."/>
            <person name="Hauser L."/>
            <person name="Markowitz V."/>
            <person name="Cheng J.-F."/>
            <person name="Hugenholtz P."/>
            <person name="Woyke T."/>
            <person name="Wu D."/>
            <person name="Tindall B."/>
            <person name="Pomrenke H.G."/>
            <person name="Brambilla E."/>
            <person name="Klenk H.-P."/>
            <person name="Eisen J.A."/>
        </authorList>
    </citation>
    <scope>NUCLEOTIDE SEQUENCE [LARGE SCALE GENOMIC DNA]</scope>
    <source>
        <strain evidence="4">ATCC 51119 / DSM 12145 / JCM 21818 / LMG 10337 / NBRC 100064 / NCIMB 13643</strain>
    </source>
</reference>
<evidence type="ECO:0000313" key="3">
    <source>
        <dbReference type="EMBL" id="ADY54341.1"/>
    </source>
</evidence>
<feature type="domain" description="MOFRL" evidence="1">
    <location>
        <begin position="323"/>
        <end position="434"/>
    </location>
</feature>
<dbReference type="Gene3D" id="3.40.50.10180">
    <property type="entry name" value="Glycerate kinase, MOFRL-like N-terminal domain"/>
    <property type="match status" value="1"/>
</dbReference>
<dbReference type="Proteomes" id="UP000000310">
    <property type="component" value="Chromosome"/>
</dbReference>
<evidence type="ECO:0000259" key="2">
    <source>
        <dbReference type="Pfam" id="PF13660"/>
    </source>
</evidence>
<reference evidence="3 4" key="1">
    <citation type="journal article" date="2011" name="Stand. Genomic Sci.">
        <title>Complete genome sequence of the gliding, heparinolytic Pedobacter saltans type strain (113).</title>
        <authorList>
            <person name="Liolios K."/>
            <person name="Sikorski J."/>
            <person name="Lu M."/>
            <person name="Nolan M."/>
            <person name="Lapidus A."/>
            <person name="Lucas S."/>
            <person name="Hammon N."/>
            <person name="Deshpande S."/>
            <person name="Cheng J.F."/>
            <person name="Tapia R."/>
            <person name="Han C."/>
            <person name="Goodwin L."/>
            <person name="Pitluck S."/>
            <person name="Huntemann M."/>
            <person name="Ivanova N."/>
            <person name="Pagani I."/>
            <person name="Mavromatis K."/>
            <person name="Ovchinikova G."/>
            <person name="Pati A."/>
            <person name="Chen A."/>
            <person name="Palaniappan K."/>
            <person name="Land M."/>
            <person name="Hauser L."/>
            <person name="Brambilla E.M."/>
            <person name="Kotsyurbenko O."/>
            <person name="Rohde M."/>
            <person name="Tindall B.J."/>
            <person name="Abt B."/>
            <person name="Goker M."/>
            <person name="Detter J.C."/>
            <person name="Woyke T."/>
            <person name="Bristow J."/>
            <person name="Eisen J.A."/>
            <person name="Markowitz V."/>
            <person name="Hugenholtz P."/>
            <person name="Klenk H.P."/>
            <person name="Kyrpides N.C."/>
        </authorList>
    </citation>
    <scope>NUCLEOTIDE SEQUENCE [LARGE SCALE GENOMIC DNA]</scope>
    <source>
        <strain evidence="4">ATCC 51119 / DSM 12145 / JCM 21818 / LMG 10337 / NBRC 100064 / NCIMB 13643</strain>
    </source>
</reference>
<dbReference type="OrthoDB" id="9766552at2"/>
<dbReference type="InterPro" id="IPR007835">
    <property type="entry name" value="MOFRL"/>
</dbReference>
<dbReference type="STRING" id="762903.Pedsa_3812"/>